<sequence length="168" mass="18698">MESGKNAHRLNRIFRKPKTMVAPRAWRPAADGEGERQQPFSGVSLQRINAMISELSEEERTRALAQQDPPTVVQEELAKRAARFGLTIERADAGNNEKTASSEITPEVQAVFQRRMERFGQSAAEEAMQKRVARFGNAATSAEGPGVELKLSEADREAMQRRQSRFGG</sequence>
<reference evidence="2 3" key="1">
    <citation type="submission" date="2018-09" db="EMBL/GenBank/DDBJ databases">
        <title>whole genome sequence of T. equiperdum IVM-t1 strain.</title>
        <authorList>
            <person name="Suganuma K."/>
        </authorList>
    </citation>
    <scope>NUCLEOTIDE SEQUENCE [LARGE SCALE GENOMIC DNA]</scope>
    <source>
        <strain evidence="2 3">IVM-t1</strain>
    </source>
</reference>
<organism evidence="2 3">
    <name type="scientific">Trypanosoma brucei equiperdum</name>
    <dbReference type="NCBI Taxonomy" id="630700"/>
    <lineage>
        <taxon>Eukaryota</taxon>
        <taxon>Discoba</taxon>
        <taxon>Euglenozoa</taxon>
        <taxon>Kinetoplastea</taxon>
        <taxon>Metakinetoplastina</taxon>
        <taxon>Trypanosomatida</taxon>
        <taxon>Trypanosomatidae</taxon>
        <taxon>Trypanosoma</taxon>
    </lineage>
</organism>
<accession>A0A3L6LD25</accession>
<evidence type="ECO:0000313" key="2">
    <source>
        <dbReference type="EMBL" id="RHW74198.1"/>
    </source>
</evidence>
<protein>
    <submittedName>
        <fullName evidence="2">Uncharacterized protein</fullName>
    </submittedName>
</protein>
<evidence type="ECO:0000256" key="1">
    <source>
        <dbReference type="SAM" id="MobiDB-lite"/>
    </source>
</evidence>
<gene>
    <name evidence="2" type="ORF">DPX39_010028700</name>
</gene>
<proteinExistence type="predicted"/>
<dbReference type="Proteomes" id="UP000266743">
    <property type="component" value="Chromosome 1"/>
</dbReference>
<feature type="compositionally biased region" description="Basic residues" evidence="1">
    <location>
        <begin position="1"/>
        <end position="18"/>
    </location>
</feature>
<evidence type="ECO:0000313" key="3">
    <source>
        <dbReference type="Proteomes" id="UP000266743"/>
    </source>
</evidence>
<feature type="compositionally biased region" description="Basic and acidic residues" evidence="1">
    <location>
        <begin position="150"/>
        <end position="160"/>
    </location>
</feature>
<dbReference type="EMBL" id="QSBY01000001">
    <property type="protein sequence ID" value="RHW74198.1"/>
    <property type="molecule type" value="Genomic_DNA"/>
</dbReference>
<feature type="region of interest" description="Disordered" evidence="1">
    <location>
        <begin position="137"/>
        <end position="168"/>
    </location>
</feature>
<dbReference type="SMR" id="A0A3L6LD25"/>
<comment type="caution">
    <text evidence="2">The sequence shown here is derived from an EMBL/GenBank/DDBJ whole genome shotgun (WGS) entry which is preliminary data.</text>
</comment>
<name>A0A3L6LD25_9TRYP</name>
<dbReference type="AlphaFoldDB" id="A0A3L6LD25"/>
<feature type="region of interest" description="Disordered" evidence="1">
    <location>
        <begin position="1"/>
        <end position="42"/>
    </location>
</feature>